<feature type="region of interest" description="Disordered" evidence="1">
    <location>
        <begin position="174"/>
        <end position="211"/>
    </location>
</feature>
<evidence type="ECO:0000313" key="2">
    <source>
        <dbReference type="EMBL" id="GEX21374.1"/>
    </source>
</evidence>
<proteinExistence type="predicted"/>
<feature type="compositionally biased region" description="Polar residues" evidence="1">
    <location>
        <begin position="200"/>
        <end position="211"/>
    </location>
</feature>
<feature type="region of interest" description="Disordered" evidence="1">
    <location>
        <begin position="253"/>
        <end position="275"/>
    </location>
</feature>
<protein>
    <submittedName>
        <fullName evidence="2">Uncharacterized protein</fullName>
    </submittedName>
</protein>
<accession>A0A699H6S2</accession>
<name>A0A699H6S2_TANCI</name>
<evidence type="ECO:0000256" key="1">
    <source>
        <dbReference type="SAM" id="MobiDB-lite"/>
    </source>
</evidence>
<reference evidence="2" key="1">
    <citation type="journal article" date="2019" name="Sci. Rep.">
        <title>Draft genome of Tanacetum cinerariifolium, the natural source of mosquito coil.</title>
        <authorList>
            <person name="Yamashiro T."/>
            <person name="Shiraishi A."/>
            <person name="Satake H."/>
            <person name="Nakayama K."/>
        </authorList>
    </citation>
    <scope>NUCLEOTIDE SEQUENCE</scope>
</reference>
<dbReference type="AlphaFoldDB" id="A0A699H6S2"/>
<dbReference type="EMBL" id="BKCJ010095578">
    <property type="protein sequence ID" value="GEX21374.1"/>
    <property type="molecule type" value="Genomic_DNA"/>
</dbReference>
<gene>
    <name evidence="2" type="ORF">Tci_293349</name>
</gene>
<comment type="caution">
    <text evidence="2">The sequence shown here is derived from an EMBL/GenBank/DDBJ whole genome shotgun (WGS) entry which is preliminary data.</text>
</comment>
<feature type="compositionally biased region" description="Low complexity" evidence="1">
    <location>
        <begin position="174"/>
        <end position="199"/>
    </location>
</feature>
<sequence length="395" mass="43703">MEVKRLDSLMHLRKYRGGGNCSCLTYRVLELDTHSSLEADPSKSLPPFVSVAPMVSPFLCSDDSELDTEIPERHVSPTTSTLEIPTAPILLALSAIIASLFEFSLAPIVTPPKIRQGRAILIRPEEDIPIGRLYRTHLGGPFKALTVRKSVRPLPFYHLALRYTSHHLDRFTSGSSSSHSSLDHSSSGHPSLGHSLSGLTPPNTTNADSSTPQRFVHLPLAKALQCSEAYLYWRAALLSTMYPPTTFESLARDSSFESSARPSRKRCRSPATTMTSSIHSTRALVSYRVVHLLPRKRFRDFIAPEDNRDVEAGIDAGIGMEVDVGIDVEDEVESSDGGTIEVRVDMDAGIDIPDGMLMPDAMERLEQVEESLQDIYDHVIEIPLQMIKDIETAQR</sequence>
<organism evidence="2">
    <name type="scientific">Tanacetum cinerariifolium</name>
    <name type="common">Dalmatian daisy</name>
    <name type="synonym">Chrysanthemum cinerariifolium</name>
    <dbReference type="NCBI Taxonomy" id="118510"/>
    <lineage>
        <taxon>Eukaryota</taxon>
        <taxon>Viridiplantae</taxon>
        <taxon>Streptophyta</taxon>
        <taxon>Embryophyta</taxon>
        <taxon>Tracheophyta</taxon>
        <taxon>Spermatophyta</taxon>
        <taxon>Magnoliopsida</taxon>
        <taxon>eudicotyledons</taxon>
        <taxon>Gunneridae</taxon>
        <taxon>Pentapetalae</taxon>
        <taxon>asterids</taxon>
        <taxon>campanulids</taxon>
        <taxon>Asterales</taxon>
        <taxon>Asteraceae</taxon>
        <taxon>Asteroideae</taxon>
        <taxon>Anthemideae</taxon>
        <taxon>Anthemidinae</taxon>
        <taxon>Tanacetum</taxon>
    </lineage>
</organism>